<reference evidence="2 3" key="1">
    <citation type="submission" date="2018-03" db="EMBL/GenBank/DDBJ databases">
        <title>Draft Genome Sequences of the Obligatory Marine Myxobacteria Enhygromyxa salina SWB007.</title>
        <authorList>
            <person name="Poehlein A."/>
            <person name="Moghaddam J.A."/>
            <person name="Harms H."/>
            <person name="Alanjari M."/>
            <person name="Koenig G.M."/>
            <person name="Daniel R."/>
            <person name="Schaeberle T.F."/>
        </authorList>
    </citation>
    <scope>NUCLEOTIDE SEQUENCE [LARGE SCALE GENOMIC DNA]</scope>
    <source>
        <strain evidence="2 3">SWB007</strain>
    </source>
</reference>
<dbReference type="EMBL" id="PVNL01000057">
    <property type="protein sequence ID" value="PRQ07399.1"/>
    <property type="molecule type" value="Genomic_DNA"/>
</dbReference>
<organism evidence="2 3">
    <name type="scientific">Enhygromyxa salina</name>
    <dbReference type="NCBI Taxonomy" id="215803"/>
    <lineage>
        <taxon>Bacteria</taxon>
        <taxon>Pseudomonadati</taxon>
        <taxon>Myxococcota</taxon>
        <taxon>Polyangia</taxon>
        <taxon>Nannocystales</taxon>
        <taxon>Nannocystaceae</taxon>
        <taxon>Enhygromyxa</taxon>
    </lineage>
</organism>
<gene>
    <name evidence="2" type="ORF">ENSA7_31120</name>
</gene>
<proteinExistence type="predicted"/>
<evidence type="ECO:0000313" key="3">
    <source>
        <dbReference type="Proteomes" id="UP000238823"/>
    </source>
</evidence>
<dbReference type="RefSeq" id="WP_106090102.1">
    <property type="nucleotide sequence ID" value="NZ_PVNL01000057.1"/>
</dbReference>
<name>A0A2S9YQR0_9BACT</name>
<accession>A0A2S9YQR0</accession>
<sequence>MASDDREPGEQGEDLGDLVEELFNDIDKVRRLLKRAFPGTQPSEDEVRARRDKLRRADVEPGLERMHQDGEPNEAEREAAERQESARGAHTIYAVTARHNRTKPFESDWVGHTQSVRVTLPLTHEQAQPIWTHLGVVKAEDHLMFTVAEVVAGYAAMFGAEPKVARVDLITGARHYDLDRFAPLSVFLAYEHVEDKHASFYVYESGSAQGNPAVLYWAPTMGAKIIAQAGFQFTPFSCAEDWYSGKLIMNRAKTEPSVLSISISQVKDGTRHYIDLTASYAVVEPGKVVWPVAHQIQAALRVFAIAQAMGCKLDVWEWGLGQIGRSAFDWIAEPPQRGTSQGYSGCSRAVVSSGQASGPLADGVVD</sequence>
<protein>
    <submittedName>
        <fullName evidence="2">Uncharacterized protein</fullName>
    </submittedName>
</protein>
<dbReference type="OrthoDB" id="5527594at2"/>
<feature type="compositionally biased region" description="Basic and acidic residues" evidence="1">
    <location>
        <begin position="45"/>
        <end position="87"/>
    </location>
</feature>
<evidence type="ECO:0000313" key="2">
    <source>
        <dbReference type="EMBL" id="PRQ07399.1"/>
    </source>
</evidence>
<dbReference type="AlphaFoldDB" id="A0A2S9YQR0"/>
<comment type="caution">
    <text evidence="2">The sequence shown here is derived from an EMBL/GenBank/DDBJ whole genome shotgun (WGS) entry which is preliminary data.</text>
</comment>
<feature type="region of interest" description="Disordered" evidence="1">
    <location>
        <begin position="37"/>
        <end position="89"/>
    </location>
</feature>
<evidence type="ECO:0000256" key="1">
    <source>
        <dbReference type="SAM" id="MobiDB-lite"/>
    </source>
</evidence>
<dbReference type="Proteomes" id="UP000238823">
    <property type="component" value="Unassembled WGS sequence"/>
</dbReference>